<organism evidence="1 2">
    <name type="scientific">Lindgomyces ingoldianus</name>
    <dbReference type="NCBI Taxonomy" id="673940"/>
    <lineage>
        <taxon>Eukaryota</taxon>
        <taxon>Fungi</taxon>
        <taxon>Dikarya</taxon>
        <taxon>Ascomycota</taxon>
        <taxon>Pezizomycotina</taxon>
        <taxon>Dothideomycetes</taxon>
        <taxon>Pleosporomycetidae</taxon>
        <taxon>Pleosporales</taxon>
        <taxon>Lindgomycetaceae</taxon>
        <taxon>Lindgomyces</taxon>
    </lineage>
</organism>
<name>A0ACB6QCD3_9PLEO</name>
<evidence type="ECO:0000313" key="2">
    <source>
        <dbReference type="Proteomes" id="UP000799755"/>
    </source>
</evidence>
<gene>
    <name evidence="1" type="ORF">BDR25DRAFT_380904</name>
</gene>
<sequence length="443" mass="49213">MLISSFRHSTKVLFPGLYVELLEARGYAVIDSIMAARMEFMDEKRWKQTKAPLKTSDNAEPSAYGYGWGVPGPTTAELLPWSWKISPQAQTTKCPPFAEYASIFIGVNIVAAIVSAVFGNRRVVRRLTCGLMGKPLSRSFLYMWIVTLALNLGANAINAWLIKKTPGYDATFGIGELVLLFCLRPRVGWIVLGLLGLNPKRSGKGKTLDVRTRKELPMLKTRLDESDYHTPSPRRRNLIYDDSYAADDARYGTYDSGVAVTPRYLASDVHPFPSDHDGSSDWYRVHDYTYAASVFSSLFAEYVLQVLSLIPLGKTVHLAATKGYYRISSPAYESVPFGAHMMYSGALAALLMTIFLLVSSPVYIHQSIDEIILNPCKHRETLLHKTLHGAIMLFPLLQCGTLWIFWSGLFMLAGRLYCPPYVVQQGGVWAGLSSLGIIVGAGF</sequence>
<evidence type="ECO:0000313" key="1">
    <source>
        <dbReference type="EMBL" id="KAF2464644.1"/>
    </source>
</evidence>
<dbReference type="EMBL" id="MU003535">
    <property type="protein sequence ID" value="KAF2464644.1"/>
    <property type="molecule type" value="Genomic_DNA"/>
</dbReference>
<dbReference type="Proteomes" id="UP000799755">
    <property type="component" value="Unassembled WGS sequence"/>
</dbReference>
<reference evidence="1" key="1">
    <citation type="journal article" date="2020" name="Stud. Mycol.">
        <title>101 Dothideomycetes genomes: a test case for predicting lifestyles and emergence of pathogens.</title>
        <authorList>
            <person name="Haridas S."/>
            <person name="Albert R."/>
            <person name="Binder M."/>
            <person name="Bloem J."/>
            <person name="Labutti K."/>
            <person name="Salamov A."/>
            <person name="Andreopoulos B."/>
            <person name="Baker S."/>
            <person name="Barry K."/>
            <person name="Bills G."/>
            <person name="Bluhm B."/>
            <person name="Cannon C."/>
            <person name="Castanera R."/>
            <person name="Culley D."/>
            <person name="Daum C."/>
            <person name="Ezra D."/>
            <person name="Gonzalez J."/>
            <person name="Henrissat B."/>
            <person name="Kuo A."/>
            <person name="Liang C."/>
            <person name="Lipzen A."/>
            <person name="Lutzoni F."/>
            <person name="Magnuson J."/>
            <person name="Mondo S."/>
            <person name="Nolan M."/>
            <person name="Ohm R."/>
            <person name="Pangilinan J."/>
            <person name="Park H.-J."/>
            <person name="Ramirez L."/>
            <person name="Alfaro M."/>
            <person name="Sun H."/>
            <person name="Tritt A."/>
            <person name="Yoshinaga Y."/>
            <person name="Zwiers L.-H."/>
            <person name="Turgeon B."/>
            <person name="Goodwin S."/>
            <person name="Spatafora J."/>
            <person name="Crous P."/>
            <person name="Grigoriev I."/>
        </authorList>
    </citation>
    <scope>NUCLEOTIDE SEQUENCE</scope>
    <source>
        <strain evidence="1">ATCC 200398</strain>
    </source>
</reference>
<proteinExistence type="predicted"/>
<keyword evidence="2" id="KW-1185">Reference proteome</keyword>
<accession>A0ACB6QCD3</accession>
<comment type="caution">
    <text evidence="1">The sequence shown here is derived from an EMBL/GenBank/DDBJ whole genome shotgun (WGS) entry which is preliminary data.</text>
</comment>
<protein>
    <submittedName>
        <fullName evidence="1">Uncharacterized protein</fullName>
    </submittedName>
</protein>